<reference evidence="1" key="1">
    <citation type="submission" date="2020-05" db="EMBL/GenBank/DDBJ databases">
        <authorList>
            <person name="Chiriac C."/>
            <person name="Salcher M."/>
            <person name="Ghai R."/>
            <person name="Kavagutti S V."/>
        </authorList>
    </citation>
    <scope>NUCLEOTIDE SEQUENCE</scope>
</reference>
<dbReference type="EMBL" id="CAEZVW010000052">
    <property type="protein sequence ID" value="CAB4645598.1"/>
    <property type="molecule type" value="Genomic_DNA"/>
</dbReference>
<evidence type="ECO:0000313" key="1">
    <source>
        <dbReference type="EMBL" id="CAB4645598.1"/>
    </source>
</evidence>
<dbReference type="AlphaFoldDB" id="A0A6J6K9F8"/>
<accession>A0A6J6K9F8</accession>
<gene>
    <name evidence="1" type="ORF">UFOPK2157_00963</name>
</gene>
<protein>
    <submittedName>
        <fullName evidence="1">Unannotated protein</fullName>
    </submittedName>
</protein>
<name>A0A6J6K9F8_9ZZZZ</name>
<proteinExistence type="predicted"/>
<organism evidence="1">
    <name type="scientific">freshwater metagenome</name>
    <dbReference type="NCBI Taxonomy" id="449393"/>
    <lineage>
        <taxon>unclassified sequences</taxon>
        <taxon>metagenomes</taxon>
        <taxon>ecological metagenomes</taxon>
    </lineage>
</organism>
<sequence length="53" mass="5386">MKLPAGVELASDPKMIVVHVSEKSTAVVEEVVAAPAADGAAPAETPEAEKTDK</sequence>